<dbReference type="GO" id="GO:0004029">
    <property type="term" value="F:aldehyde dehydrogenase (NAD+) activity"/>
    <property type="evidence" value="ECO:0007669"/>
    <property type="project" value="TreeGrafter"/>
</dbReference>
<dbReference type="PANTHER" id="PTHR48079:SF6">
    <property type="entry name" value="NAD(P)-BINDING DOMAIN-CONTAINING PROTEIN-RELATED"/>
    <property type="match status" value="1"/>
</dbReference>
<dbReference type="PANTHER" id="PTHR48079">
    <property type="entry name" value="PROTEIN YEEZ"/>
    <property type="match status" value="1"/>
</dbReference>
<dbReference type="STRING" id="331657.A0A4V5NFW1"/>
<dbReference type="EMBL" id="NAJN01001284">
    <property type="protein sequence ID" value="TKA64309.1"/>
    <property type="molecule type" value="Genomic_DNA"/>
</dbReference>
<evidence type="ECO:0000313" key="2">
    <source>
        <dbReference type="EMBL" id="TKA64309.1"/>
    </source>
</evidence>
<dbReference type="InterPro" id="IPR051783">
    <property type="entry name" value="NAD(P)-dependent_oxidoreduct"/>
</dbReference>
<dbReference type="Gene3D" id="3.40.50.720">
    <property type="entry name" value="NAD(P)-binding Rossmann-like Domain"/>
    <property type="match status" value="1"/>
</dbReference>
<sequence>MDDVHILIVGATGYIGGSVLSKLLSSQENAVRKCEVSALVREEERAEAMAKLGVTPIIFRDLDDVGHLRRVVSEHDVVIDMAPGYHAVASKALIAGLGDRKKRTGKEVFYIQTDGHPTLATARSLAHTPNREVYAQRTTVIGVVEAGLASGVKTYVIMSPTSYGLGSGIYNQLSIQIPILIRAALKAGRAEVIGEGK</sequence>
<accession>A0A4V5NFW1</accession>
<evidence type="ECO:0000259" key="1">
    <source>
        <dbReference type="Pfam" id="PF05368"/>
    </source>
</evidence>
<dbReference type="GO" id="GO:0005737">
    <property type="term" value="C:cytoplasm"/>
    <property type="evidence" value="ECO:0007669"/>
    <property type="project" value="TreeGrafter"/>
</dbReference>
<dbReference type="InterPro" id="IPR036291">
    <property type="entry name" value="NAD(P)-bd_dom_sf"/>
</dbReference>
<proteinExistence type="predicted"/>
<dbReference type="SUPFAM" id="SSF51735">
    <property type="entry name" value="NAD(P)-binding Rossmann-fold domains"/>
    <property type="match status" value="1"/>
</dbReference>
<dbReference type="OrthoDB" id="10262413at2759"/>
<protein>
    <recommendedName>
        <fullName evidence="1">NmrA-like domain-containing protein</fullName>
    </recommendedName>
</protein>
<gene>
    <name evidence="2" type="ORF">B0A49_07093</name>
</gene>
<comment type="caution">
    <text evidence="2">The sequence shown here is derived from an EMBL/GenBank/DDBJ whole genome shotgun (WGS) entry which is preliminary data.</text>
</comment>
<reference evidence="2 3" key="1">
    <citation type="submission" date="2017-03" db="EMBL/GenBank/DDBJ databases">
        <title>Genomes of endolithic fungi from Antarctica.</title>
        <authorList>
            <person name="Coleine C."/>
            <person name="Masonjones S."/>
            <person name="Stajich J.E."/>
        </authorList>
    </citation>
    <scope>NUCLEOTIDE SEQUENCE [LARGE SCALE GENOMIC DNA]</scope>
    <source>
        <strain evidence="2 3">CCFEE 5187</strain>
    </source>
</reference>
<name>A0A4V5NFW1_9PEZI</name>
<dbReference type="AlphaFoldDB" id="A0A4V5NFW1"/>
<dbReference type="InterPro" id="IPR008030">
    <property type="entry name" value="NmrA-like"/>
</dbReference>
<feature type="domain" description="NmrA-like" evidence="1">
    <location>
        <begin position="5"/>
        <end position="86"/>
    </location>
</feature>
<dbReference type="Pfam" id="PF05368">
    <property type="entry name" value="NmrA"/>
    <property type="match status" value="1"/>
</dbReference>
<evidence type="ECO:0000313" key="3">
    <source>
        <dbReference type="Proteomes" id="UP000308768"/>
    </source>
</evidence>
<organism evidence="2 3">
    <name type="scientific">Cryomyces minteri</name>
    <dbReference type="NCBI Taxonomy" id="331657"/>
    <lineage>
        <taxon>Eukaryota</taxon>
        <taxon>Fungi</taxon>
        <taxon>Dikarya</taxon>
        <taxon>Ascomycota</taxon>
        <taxon>Pezizomycotina</taxon>
        <taxon>Dothideomycetes</taxon>
        <taxon>Dothideomycetes incertae sedis</taxon>
        <taxon>Cryomyces</taxon>
    </lineage>
</organism>
<dbReference type="Proteomes" id="UP000308768">
    <property type="component" value="Unassembled WGS sequence"/>
</dbReference>
<keyword evidence="3" id="KW-1185">Reference proteome</keyword>